<dbReference type="EMBL" id="JACHVB010000060">
    <property type="protein sequence ID" value="MBC2595970.1"/>
    <property type="molecule type" value="Genomic_DNA"/>
</dbReference>
<reference evidence="1 2" key="1">
    <citation type="submission" date="2020-07" db="EMBL/GenBank/DDBJ databases">
        <authorList>
            <person name="Feng X."/>
        </authorList>
    </citation>
    <scope>NUCLEOTIDE SEQUENCE [LARGE SCALE GENOMIC DNA]</scope>
    <source>
        <strain evidence="1 2">JCM31066</strain>
    </source>
</reference>
<protein>
    <submittedName>
        <fullName evidence="1">Uncharacterized protein</fullName>
    </submittedName>
</protein>
<evidence type="ECO:0000313" key="1">
    <source>
        <dbReference type="EMBL" id="MBC2595970.1"/>
    </source>
</evidence>
<organism evidence="1 2">
    <name type="scientific">Ruficoccus amylovorans</name>
    <dbReference type="NCBI Taxonomy" id="1804625"/>
    <lineage>
        <taxon>Bacteria</taxon>
        <taxon>Pseudomonadati</taxon>
        <taxon>Verrucomicrobiota</taxon>
        <taxon>Opitutia</taxon>
        <taxon>Puniceicoccales</taxon>
        <taxon>Cerasicoccaceae</taxon>
        <taxon>Ruficoccus</taxon>
    </lineage>
</organism>
<dbReference type="Proteomes" id="UP000546464">
    <property type="component" value="Unassembled WGS sequence"/>
</dbReference>
<proteinExistence type="predicted"/>
<keyword evidence="2" id="KW-1185">Reference proteome</keyword>
<gene>
    <name evidence="1" type="ORF">H5P28_17020</name>
</gene>
<evidence type="ECO:0000313" key="2">
    <source>
        <dbReference type="Proteomes" id="UP000546464"/>
    </source>
</evidence>
<comment type="caution">
    <text evidence="1">The sequence shown here is derived from an EMBL/GenBank/DDBJ whole genome shotgun (WGS) entry which is preliminary data.</text>
</comment>
<accession>A0A842HIJ0</accession>
<dbReference type="AlphaFoldDB" id="A0A842HIJ0"/>
<dbReference type="RefSeq" id="WP_185676892.1">
    <property type="nucleotide sequence ID" value="NZ_JACHVB010000060.1"/>
</dbReference>
<sequence length="211" mass="22697">MKAETILEWDFTQGSQTAESWLTQWTPESDAARLPEAVRVAAPPGNVIGDHSALVIEDIDDSSNGSRNDAAGTPTFSCSFAPVDNGTLSFRAGTSGTQNQHAIFTLLSGKRTLLVIKLIGNTTGEIVSGTGKTEFSDGKSWYNRARDFAITWTDKGEVSVSFTPEQGAPLKLDHLKFISPGRPDCIQIQVGYGKATGKAVRLESFSLKTNE</sequence>
<name>A0A842HIJ0_9BACT</name>